<dbReference type="SMART" id="SM00271">
    <property type="entry name" value="DnaJ"/>
    <property type="match status" value="1"/>
</dbReference>
<dbReference type="SUPFAM" id="SSF46565">
    <property type="entry name" value="Chaperone J-domain"/>
    <property type="match status" value="1"/>
</dbReference>
<dbReference type="OrthoDB" id="9779622at2"/>
<feature type="compositionally biased region" description="Basic residues" evidence="1">
    <location>
        <begin position="70"/>
        <end position="80"/>
    </location>
</feature>
<protein>
    <submittedName>
        <fullName evidence="3">Heat shock protein DnaJ domain protein</fullName>
    </submittedName>
</protein>
<dbReference type="Pfam" id="PF00226">
    <property type="entry name" value="DnaJ"/>
    <property type="match status" value="1"/>
</dbReference>
<comment type="caution">
    <text evidence="3">The sequence shown here is derived from an EMBL/GenBank/DDBJ whole genome shotgun (WGS) entry which is preliminary data.</text>
</comment>
<evidence type="ECO:0000256" key="1">
    <source>
        <dbReference type="SAM" id="MobiDB-lite"/>
    </source>
</evidence>
<proteinExistence type="predicted"/>
<dbReference type="Gene3D" id="1.10.287.110">
    <property type="entry name" value="DnaJ domain"/>
    <property type="match status" value="1"/>
</dbReference>
<evidence type="ECO:0000259" key="2">
    <source>
        <dbReference type="PROSITE" id="PS50076"/>
    </source>
</evidence>
<dbReference type="CDD" id="cd06257">
    <property type="entry name" value="DnaJ"/>
    <property type="match status" value="1"/>
</dbReference>
<dbReference type="GO" id="GO:0051082">
    <property type="term" value="F:unfolded protein binding"/>
    <property type="evidence" value="ECO:0007669"/>
    <property type="project" value="TreeGrafter"/>
</dbReference>
<reference evidence="3 4" key="1">
    <citation type="journal article" date="2013" name="Genome Announc.">
        <title>Draft genome sequences for three mercury-methylating, sulfate-reducing bacteria.</title>
        <authorList>
            <person name="Brown S.D."/>
            <person name="Hurt R.A.Jr."/>
            <person name="Gilmour C.C."/>
            <person name="Elias D.A."/>
        </authorList>
    </citation>
    <scope>NUCLEOTIDE SEQUENCE [LARGE SCALE GENOMIC DNA]</scope>
    <source>
        <strain evidence="3 4">DSM 16529</strain>
    </source>
</reference>
<keyword evidence="4" id="KW-1185">Reference proteome</keyword>
<keyword evidence="3" id="KW-0346">Stress response</keyword>
<dbReference type="GO" id="GO:0044183">
    <property type="term" value="F:protein folding chaperone"/>
    <property type="evidence" value="ECO:0007669"/>
    <property type="project" value="TreeGrafter"/>
</dbReference>
<gene>
    <name evidence="3" type="ORF">dsat_1254</name>
</gene>
<evidence type="ECO:0000313" key="3">
    <source>
        <dbReference type="EMBL" id="EPR30532.1"/>
    </source>
</evidence>
<feature type="domain" description="J" evidence="2">
    <location>
        <begin position="5"/>
        <end position="62"/>
    </location>
</feature>
<dbReference type="GO" id="GO:0051087">
    <property type="term" value="F:protein-folding chaperone binding"/>
    <property type="evidence" value="ECO:0007669"/>
    <property type="project" value="TreeGrafter"/>
</dbReference>
<dbReference type="eggNOG" id="COG0484">
    <property type="taxonomic scope" value="Bacteria"/>
</dbReference>
<dbReference type="PATRIC" id="fig|1121439.3.peg.2638"/>
<dbReference type="PANTHER" id="PTHR43948">
    <property type="entry name" value="DNAJ HOMOLOG SUBFAMILY B"/>
    <property type="match status" value="1"/>
</dbReference>
<dbReference type="GO" id="GO:0005737">
    <property type="term" value="C:cytoplasm"/>
    <property type="evidence" value="ECO:0007669"/>
    <property type="project" value="TreeGrafter"/>
</dbReference>
<evidence type="ECO:0000313" key="4">
    <source>
        <dbReference type="Proteomes" id="UP000014975"/>
    </source>
</evidence>
<accession>S7T0C7</accession>
<dbReference type="PANTHER" id="PTHR43948:SF10">
    <property type="entry name" value="MRJ, ISOFORM E"/>
    <property type="match status" value="1"/>
</dbReference>
<dbReference type="PROSITE" id="PS50076">
    <property type="entry name" value="DNAJ_2"/>
    <property type="match status" value="1"/>
</dbReference>
<sequence length="268" mass="29926">MTLAECYRILQVEEGASLEIIKSSYRKLAFSLHPDLNPDDPEASRKFQRLNEAYVVLSKKPGAGESPPKGRTKGRARRKTTPGETKRADEAYAREAAREVFRKRGETEEQAPRQGSFSAGGATFEFRQEEVLRDILRDPFARKVFEDIYAQVRKGAAHGSATLKRRALELDLSGKKLRLDLSQGVLGSVKSWLRSQLDDEHTAHMNAASLLPGRTVRLKIHLGLSGEEKQVEVTLPADFVPGKPIRLKGLGRRIGPFKGDLFLKLLPK</sequence>
<dbReference type="PRINTS" id="PR00625">
    <property type="entry name" value="JDOMAIN"/>
</dbReference>
<dbReference type="Proteomes" id="UP000014975">
    <property type="component" value="Unassembled WGS sequence"/>
</dbReference>
<dbReference type="InterPro" id="IPR036869">
    <property type="entry name" value="J_dom_sf"/>
</dbReference>
<dbReference type="AlphaFoldDB" id="S7T0C7"/>
<dbReference type="RefSeq" id="WP_020887951.1">
    <property type="nucleotide sequence ID" value="NZ_ATHI01000031.1"/>
</dbReference>
<dbReference type="InterPro" id="IPR001623">
    <property type="entry name" value="DnaJ_domain"/>
</dbReference>
<feature type="region of interest" description="Disordered" evidence="1">
    <location>
        <begin position="58"/>
        <end position="91"/>
    </location>
</feature>
<dbReference type="EMBL" id="ATHI01000031">
    <property type="protein sequence ID" value="EPR30532.1"/>
    <property type="molecule type" value="Genomic_DNA"/>
</dbReference>
<dbReference type="STRING" id="1121439.dsat_1254"/>
<name>S7T0C7_9BACT</name>
<organism evidence="3 4">
    <name type="scientific">Alkalidesulfovibrio alkalitolerans DSM 16529</name>
    <dbReference type="NCBI Taxonomy" id="1121439"/>
    <lineage>
        <taxon>Bacteria</taxon>
        <taxon>Pseudomonadati</taxon>
        <taxon>Thermodesulfobacteriota</taxon>
        <taxon>Desulfovibrionia</taxon>
        <taxon>Desulfovibrionales</taxon>
        <taxon>Desulfovibrionaceae</taxon>
        <taxon>Alkalidesulfovibrio</taxon>
    </lineage>
</organism>